<keyword evidence="1" id="KW-0175">Coiled coil</keyword>
<evidence type="ECO:0000256" key="2">
    <source>
        <dbReference type="SAM" id="MobiDB-lite"/>
    </source>
</evidence>
<comment type="caution">
    <text evidence="3">The sequence shown here is derived from an EMBL/GenBank/DDBJ whole genome shotgun (WGS) entry which is preliminary data.</text>
</comment>
<keyword evidence="4" id="KW-1185">Reference proteome</keyword>
<gene>
    <name evidence="3" type="ORF">KGMB01110_24830</name>
</gene>
<dbReference type="Pfam" id="PF06810">
    <property type="entry name" value="Phage_scaffold"/>
    <property type="match status" value="1"/>
</dbReference>
<protein>
    <recommendedName>
        <fullName evidence="5">Scaffold protein</fullName>
    </recommendedName>
</protein>
<feature type="coiled-coil region" evidence="1">
    <location>
        <begin position="53"/>
        <end position="80"/>
    </location>
</feature>
<feature type="compositionally biased region" description="Gly residues" evidence="2">
    <location>
        <begin position="181"/>
        <end position="193"/>
    </location>
</feature>
<name>A0A391P3M0_9FIRM</name>
<evidence type="ECO:0000313" key="3">
    <source>
        <dbReference type="EMBL" id="GCA68047.1"/>
    </source>
</evidence>
<dbReference type="AlphaFoldDB" id="A0A391P3M0"/>
<dbReference type="InterPro" id="IPR009636">
    <property type="entry name" value="SCAF"/>
</dbReference>
<feature type="compositionally biased region" description="Low complexity" evidence="2">
    <location>
        <begin position="206"/>
        <end position="218"/>
    </location>
</feature>
<evidence type="ECO:0008006" key="5">
    <source>
        <dbReference type="Google" id="ProtNLM"/>
    </source>
</evidence>
<dbReference type="EMBL" id="BHGK01000001">
    <property type="protein sequence ID" value="GCA68047.1"/>
    <property type="molecule type" value="Genomic_DNA"/>
</dbReference>
<dbReference type="RefSeq" id="WP_119298676.1">
    <property type="nucleotide sequence ID" value="NZ_BHGK01000001.1"/>
</dbReference>
<feature type="region of interest" description="Disordered" evidence="2">
    <location>
        <begin position="169"/>
        <end position="237"/>
    </location>
</feature>
<reference evidence="4" key="1">
    <citation type="submission" date="2018-09" db="EMBL/GenBank/DDBJ databases">
        <title>Draft Genome Sequence of Mediterraneibacter sp. KCTC 15684.</title>
        <authorList>
            <person name="Kim J.S."/>
            <person name="Han K.I."/>
            <person name="Suh M.K."/>
            <person name="Lee K.C."/>
            <person name="Eom M.K."/>
            <person name="Lee J.H."/>
            <person name="Park S.H."/>
            <person name="Kang S.W."/>
            <person name="Park J.E."/>
            <person name="Oh B.S."/>
            <person name="Yu S.Y."/>
            <person name="Choi S.H."/>
            <person name="Lee D.H."/>
            <person name="Yoon H."/>
            <person name="Kim B."/>
            <person name="Yang S.J."/>
            <person name="Lee J.S."/>
        </authorList>
    </citation>
    <scope>NUCLEOTIDE SEQUENCE [LARGE SCALE GENOMIC DNA]</scope>
    <source>
        <strain evidence="4">KCTC 15684</strain>
    </source>
</reference>
<dbReference type="Proteomes" id="UP000265643">
    <property type="component" value="Unassembled WGS sequence"/>
</dbReference>
<accession>A0A391P3M0</accession>
<evidence type="ECO:0000256" key="1">
    <source>
        <dbReference type="SAM" id="Coils"/>
    </source>
</evidence>
<organism evidence="3 4">
    <name type="scientific">Mediterraneibacter butyricigenes</name>
    <dbReference type="NCBI Taxonomy" id="2316025"/>
    <lineage>
        <taxon>Bacteria</taxon>
        <taxon>Bacillati</taxon>
        <taxon>Bacillota</taxon>
        <taxon>Clostridia</taxon>
        <taxon>Lachnospirales</taxon>
        <taxon>Lachnospiraceae</taxon>
        <taxon>Mediterraneibacter</taxon>
    </lineage>
</organism>
<evidence type="ECO:0000313" key="4">
    <source>
        <dbReference type="Proteomes" id="UP000265643"/>
    </source>
</evidence>
<proteinExistence type="predicted"/>
<sequence length="237" mass="26064">MAYEFLKKLFGTPKDGEAPKAMTYEELEAAIDADKKIQVVDIKSGGYVSKEKLDAKITELDGVKQQLADANTEIKSYKDMDIDGIKQSAKDWETKYNEDTKKLNDQLAAQSRSHAEDMFLSGYKFTSKAARKGVLDELRSKQFQLDDNGTFLGAKEFMTSLMEDEDYAGAFVTEKQKPEGGDGANGGEGGNGADGANQKPQPPRFSQGSNQNNQGTQNPFLSAGFGFTRIRQPENSK</sequence>